<dbReference type="EMBL" id="FLQU01000197">
    <property type="protein sequence ID" value="SBS82133.1"/>
    <property type="molecule type" value="Genomic_DNA"/>
</dbReference>
<protein>
    <submittedName>
        <fullName evidence="2">PIR Superfamily Protein</fullName>
    </submittedName>
</protein>
<feature type="transmembrane region" description="Helical" evidence="1">
    <location>
        <begin position="243"/>
        <end position="264"/>
    </location>
</feature>
<dbReference type="InterPro" id="IPR008780">
    <property type="entry name" value="Plasmodium_Vir"/>
</dbReference>
<evidence type="ECO:0000313" key="2">
    <source>
        <dbReference type="EMBL" id="SBS82133.1"/>
    </source>
</evidence>
<evidence type="ECO:0000256" key="1">
    <source>
        <dbReference type="SAM" id="Phobius"/>
    </source>
</evidence>
<organism evidence="2 3">
    <name type="scientific">Plasmodium ovale curtisi</name>
    <dbReference type="NCBI Taxonomy" id="864141"/>
    <lineage>
        <taxon>Eukaryota</taxon>
        <taxon>Sar</taxon>
        <taxon>Alveolata</taxon>
        <taxon>Apicomplexa</taxon>
        <taxon>Aconoidasida</taxon>
        <taxon>Haemosporida</taxon>
        <taxon>Plasmodiidae</taxon>
        <taxon>Plasmodium</taxon>
        <taxon>Plasmodium (Plasmodium)</taxon>
    </lineage>
</organism>
<dbReference type="Proteomes" id="UP000078560">
    <property type="component" value="Unassembled WGS sequence"/>
</dbReference>
<dbReference type="Pfam" id="PF05795">
    <property type="entry name" value="Plasmodium_Vir"/>
    <property type="match status" value="2"/>
</dbReference>
<proteinExistence type="predicted"/>
<evidence type="ECO:0000313" key="3">
    <source>
        <dbReference type="Proteomes" id="UP000078560"/>
    </source>
</evidence>
<sequence>MKEWESVLNHLTSYAIYEKLNYANDVEKNCNYCTQTKRIDRIYNGIHNLCCQLERNLKNLSTVFDREYNETEHCQYLNLWFYSEIWKRFSSFRKTIYNTSIISKLTYSWGIIYDTLSNDRCYYIWHNKINFDILKELISLFYFFKNYDIIEQSVLSDNNRCQTYYEYVKENEDLYKKHKDKFCNPSYTTWLNYCNTHMEYDPSRLLSKITCNDQISKSMEQSEPAIADKEPEVGTSPTISSNIVSSVTAVSTMCAVFLILFFFYKFTPFGSSLNQLIRRRKITKENSDDEIGYTFLHNSEIQSLNFDGSKYNIAYNSL</sequence>
<name>A0A1A8VS41_PLAOA</name>
<keyword evidence="1" id="KW-0472">Membrane</keyword>
<keyword evidence="1" id="KW-1133">Transmembrane helix</keyword>
<accession>A0A1A8VS41</accession>
<dbReference type="AlphaFoldDB" id="A0A1A8VS41"/>
<gene>
    <name evidence="2" type="ORF">POVCU2_0014060</name>
</gene>
<reference evidence="3" key="1">
    <citation type="submission" date="2016-05" db="EMBL/GenBank/DDBJ databases">
        <authorList>
            <person name="Naeem Raeece"/>
        </authorList>
    </citation>
    <scope>NUCLEOTIDE SEQUENCE [LARGE SCALE GENOMIC DNA]</scope>
</reference>
<keyword evidence="1" id="KW-0812">Transmembrane</keyword>
<dbReference type="VEuPathDB" id="PlasmoDB:PocGH01_00084400"/>